<dbReference type="SMART" id="SM00409">
    <property type="entry name" value="IG"/>
    <property type="match status" value="1"/>
</dbReference>
<dbReference type="InterPro" id="IPR036179">
    <property type="entry name" value="Ig-like_dom_sf"/>
</dbReference>
<dbReference type="PROSITE" id="PS50068">
    <property type="entry name" value="LDLRA_2"/>
    <property type="match status" value="2"/>
</dbReference>
<feature type="disulfide bond" evidence="9">
    <location>
        <begin position="186"/>
        <end position="204"/>
    </location>
</feature>
<comment type="caution">
    <text evidence="9">Lacks conserved residue(s) required for the propagation of feature annotation.</text>
</comment>
<keyword evidence="8" id="KW-0325">Glycoprotein</keyword>
<evidence type="ECO:0000256" key="9">
    <source>
        <dbReference type="PROSITE-ProRule" id="PRU00124"/>
    </source>
</evidence>
<evidence type="ECO:0000256" key="3">
    <source>
        <dbReference type="ARBA" id="ARBA00022737"/>
    </source>
</evidence>
<keyword evidence="5" id="KW-0472">Membrane</keyword>
<evidence type="ECO:0000313" key="11">
    <source>
        <dbReference type="EMBL" id="KAL3862363.1"/>
    </source>
</evidence>
<dbReference type="AlphaFoldDB" id="A0ABD3VP90"/>
<accession>A0ABD3VP90</accession>
<evidence type="ECO:0000256" key="8">
    <source>
        <dbReference type="ARBA" id="ARBA00023180"/>
    </source>
</evidence>
<keyword evidence="6 9" id="KW-1015">Disulfide bond</keyword>
<dbReference type="InterPro" id="IPR051221">
    <property type="entry name" value="LDLR-related"/>
</dbReference>
<evidence type="ECO:0000256" key="4">
    <source>
        <dbReference type="ARBA" id="ARBA00022989"/>
    </source>
</evidence>
<evidence type="ECO:0000259" key="10">
    <source>
        <dbReference type="PROSITE" id="PS50835"/>
    </source>
</evidence>
<comment type="caution">
    <text evidence="11">The sequence shown here is derived from an EMBL/GenBank/DDBJ whole genome shotgun (WGS) entry which is preliminary data.</text>
</comment>
<dbReference type="Gene3D" id="2.60.40.10">
    <property type="entry name" value="Immunoglobulins"/>
    <property type="match status" value="1"/>
</dbReference>
<keyword evidence="7" id="KW-0675">Receptor</keyword>
<evidence type="ECO:0000256" key="2">
    <source>
        <dbReference type="ARBA" id="ARBA00022692"/>
    </source>
</evidence>
<dbReference type="SMART" id="SM00192">
    <property type="entry name" value="LDLa"/>
    <property type="match status" value="2"/>
</dbReference>
<dbReference type="PANTHER" id="PTHR22722">
    <property type="entry name" value="LOW-DENSITY LIPOPROTEIN RECEPTOR-RELATED PROTEIN 2-RELATED"/>
    <property type="match status" value="1"/>
</dbReference>
<proteinExistence type="predicted"/>
<dbReference type="InterPro" id="IPR013783">
    <property type="entry name" value="Ig-like_fold"/>
</dbReference>
<dbReference type="PROSITE" id="PS50835">
    <property type="entry name" value="IG_LIKE"/>
    <property type="match status" value="1"/>
</dbReference>
<dbReference type="InterPro" id="IPR003599">
    <property type="entry name" value="Ig_sub"/>
</dbReference>
<comment type="subcellular location">
    <subcellularLocation>
        <location evidence="1">Membrane</location>
        <topology evidence="1">Single-pass membrane protein</topology>
    </subcellularLocation>
</comment>
<organism evidence="11 12">
    <name type="scientific">Sinanodonta woodiana</name>
    <name type="common">Chinese pond mussel</name>
    <name type="synonym">Anodonta woodiana</name>
    <dbReference type="NCBI Taxonomy" id="1069815"/>
    <lineage>
        <taxon>Eukaryota</taxon>
        <taxon>Metazoa</taxon>
        <taxon>Spiralia</taxon>
        <taxon>Lophotrochozoa</taxon>
        <taxon>Mollusca</taxon>
        <taxon>Bivalvia</taxon>
        <taxon>Autobranchia</taxon>
        <taxon>Heteroconchia</taxon>
        <taxon>Palaeoheterodonta</taxon>
        <taxon>Unionida</taxon>
        <taxon>Unionoidea</taxon>
        <taxon>Unionidae</taxon>
        <taxon>Unioninae</taxon>
        <taxon>Sinanodonta</taxon>
    </lineage>
</organism>
<dbReference type="Gene3D" id="4.10.400.10">
    <property type="entry name" value="Low-density Lipoprotein Receptor"/>
    <property type="match status" value="2"/>
</dbReference>
<dbReference type="SUPFAM" id="SSF48726">
    <property type="entry name" value="Immunoglobulin"/>
    <property type="match status" value="1"/>
</dbReference>
<dbReference type="InterPro" id="IPR007110">
    <property type="entry name" value="Ig-like_dom"/>
</dbReference>
<dbReference type="SUPFAM" id="SSF57424">
    <property type="entry name" value="LDL receptor-like module"/>
    <property type="match status" value="2"/>
</dbReference>
<feature type="domain" description="Ig-like" evidence="10">
    <location>
        <begin position="43"/>
        <end position="138"/>
    </location>
</feature>
<dbReference type="Proteomes" id="UP001634394">
    <property type="component" value="Unassembled WGS sequence"/>
</dbReference>
<gene>
    <name evidence="11" type="ORF">ACJMK2_008334</name>
</gene>
<keyword evidence="4" id="KW-1133">Transmembrane helix</keyword>
<dbReference type="InterPro" id="IPR036055">
    <property type="entry name" value="LDL_receptor-like_sf"/>
</dbReference>
<evidence type="ECO:0000313" key="12">
    <source>
        <dbReference type="Proteomes" id="UP001634394"/>
    </source>
</evidence>
<keyword evidence="12" id="KW-1185">Reference proteome</keyword>
<evidence type="ECO:0000256" key="6">
    <source>
        <dbReference type="ARBA" id="ARBA00023157"/>
    </source>
</evidence>
<dbReference type="PROSITE" id="PS01209">
    <property type="entry name" value="LDLRA_1"/>
    <property type="match status" value="1"/>
</dbReference>
<keyword evidence="3" id="KW-0677">Repeat</keyword>
<dbReference type="EMBL" id="JBJQND010000011">
    <property type="protein sequence ID" value="KAL3862363.1"/>
    <property type="molecule type" value="Genomic_DNA"/>
</dbReference>
<feature type="disulfide bond" evidence="9">
    <location>
        <begin position="198"/>
        <end position="213"/>
    </location>
</feature>
<evidence type="ECO:0000256" key="5">
    <source>
        <dbReference type="ARBA" id="ARBA00023136"/>
    </source>
</evidence>
<protein>
    <recommendedName>
        <fullName evidence="10">Ig-like domain-containing protein</fullName>
    </recommendedName>
</protein>
<dbReference type="CDD" id="cd00112">
    <property type="entry name" value="LDLa"/>
    <property type="match status" value="2"/>
</dbReference>
<dbReference type="Pfam" id="PF00057">
    <property type="entry name" value="Ldl_recept_a"/>
    <property type="match status" value="2"/>
</dbReference>
<dbReference type="PRINTS" id="PR00261">
    <property type="entry name" value="LDLRECEPTOR"/>
</dbReference>
<dbReference type="InterPro" id="IPR023415">
    <property type="entry name" value="LDLR_class-A_CS"/>
</dbReference>
<evidence type="ECO:0000256" key="1">
    <source>
        <dbReference type="ARBA" id="ARBA00004167"/>
    </source>
</evidence>
<dbReference type="PANTHER" id="PTHR22722:SF5">
    <property type="entry name" value="LOW-DENSITY LIPOPROTEIN RECEPTOR-RELATED PROTEIN 1B"/>
    <property type="match status" value="1"/>
</dbReference>
<name>A0ABD3VP90_SINWO</name>
<dbReference type="GO" id="GO:0016020">
    <property type="term" value="C:membrane"/>
    <property type="evidence" value="ECO:0007669"/>
    <property type="project" value="UniProtKB-SubCell"/>
</dbReference>
<keyword evidence="2" id="KW-0812">Transmembrane</keyword>
<evidence type="ECO:0000256" key="7">
    <source>
        <dbReference type="ARBA" id="ARBA00023170"/>
    </source>
</evidence>
<sequence>MISYLSLAVKINLTRMFGLYFAFLIVGLAFGAQLRNGNRCKTPKCEIKPFDLRFWYQGIETELRQIKINEEDDIIITCDGSCVGVSENPRLNWYGPNLRRIEENGSNRTYTEKSISGQFNRLVMHDVTTNMSGRYTCRGWLGERVGWRKKEINIVVERSSNQEVTQKMTTTVNTVSHATILSQFKCTSGSMIDPKKVCDGFPDCESGNDEFNCVIGLACNEGSVACADNEKCIPKNQICDSVVHCRDGSDELSIICNI</sequence>
<dbReference type="InterPro" id="IPR002172">
    <property type="entry name" value="LDrepeatLR_classA_rpt"/>
</dbReference>
<reference evidence="11 12" key="1">
    <citation type="submission" date="2024-11" db="EMBL/GenBank/DDBJ databases">
        <title>Chromosome-level genome assembly of the freshwater bivalve Anodonta woodiana.</title>
        <authorList>
            <person name="Chen X."/>
        </authorList>
    </citation>
    <scope>NUCLEOTIDE SEQUENCE [LARGE SCALE GENOMIC DNA]</scope>
    <source>
        <strain evidence="11">MN2024</strain>
        <tissue evidence="11">Gills</tissue>
    </source>
</reference>